<name>A0ABU2ZFZ0_9SPHN</name>
<dbReference type="InterPro" id="IPR009100">
    <property type="entry name" value="AcylCoA_DH/oxidase_NM_dom_sf"/>
</dbReference>
<keyword evidence="1" id="KW-0560">Oxidoreductase</keyword>
<dbReference type="Gene3D" id="2.40.110.10">
    <property type="entry name" value="Butyryl-CoA Dehydrogenase, subunit A, domain 2"/>
    <property type="match status" value="1"/>
</dbReference>
<sequence>MADAARAFPTDVSQQTGLTGFDEALAVVAQNSQKTREQRKVADESIEALRKTGFMRALLPARWGGLEMRPQDFFRAQVQVAEADMSTAWAGGIIAVHPFQIALMDERAQHDVFADNPDTYVSSSYNPVGAKVEQVDGGVMLSGRWGWSSGSEHCTWALLGGVVAGEGYRTFLVPRSDYEIEDTWFSMGLQGTGSNDVVIAEPVFVPDYRSHKQVDGFNGVHNQESALYDLPWAQVFIRVVSSASIGAVKHALSLFMENSANSSTDATKMQNDPDITRRLAEVRNLVSEVESVMYANFDAMMDLLEAGKTIPIEDRVLYRYQASLVIEKMIKAVDLLFDVAGGRSVFTGSPIQQLWNDVHIGRAHVANNPVGFGRNLGGVMLGGENKDMFI</sequence>
<proteinExistence type="predicted"/>
<dbReference type="GO" id="GO:0004497">
    <property type="term" value="F:monooxygenase activity"/>
    <property type="evidence" value="ECO:0007669"/>
    <property type="project" value="UniProtKB-KW"/>
</dbReference>
<dbReference type="InterPro" id="IPR050741">
    <property type="entry name" value="Acyl-CoA_dehydrogenase"/>
</dbReference>
<dbReference type="Proteomes" id="UP001259803">
    <property type="component" value="Unassembled WGS sequence"/>
</dbReference>
<dbReference type="InterPro" id="IPR046373">
    <property type="entry name" value="Acyl-CoA_Oxase/DH_mid-dom_sf"/>
</dbReference>
<feature type="domain" description="Acyl-CoA dehydrogenase C-terminal" evidence="2">
    <location>
        <begin position="240"/>
        <end position="368"/>
    </location>
</feature>
<dbReference type="InterPro" id="IPR037069">
    <property type="entry name" value="AcylCoA_DH/ox_N_sf"/>
</dbReference>
<dbReference type="Gene3D" id="1.10.540.10">
    <property type="entry name" value="Acyl-CoA dehydrogenase/oxidase, N-terminal domain"/>
    <property type="match status" value="1"/>
</dbReference>
<dbReference type="InterPro" id="IPR013107">
    <property type="entry name" value="Acyl-CoA_DH_C"/>
</dbReference>
<accession>A0ABU2ZFZ0</accession>
<dbReference type="SUPFAM" id="SSF56645">
    <property type="entry name" value="Acyl-CoA dehydrogenase NM domain-like"/>
    <property type="match status" value="1"/>
</dbReference>
<evidence type="ECO:0000313" key="3">
    <source>
        <dbReference type="EMBL" id="MDT0575224.1"/>
    </source>
</evidence>
<dbReference type="PANTHER" id="PTHR48083:SF19">
    <property type="entry name" value="FLAVIN-DEPENDENT MONOOXYGENASE, OXYGENASE SUBUNIT HSAA"/>
    <property type="match status" value="1"/>
</dbReference>
<dbReference type="EMBL" id="JAVRHS010000002">
    <property type="protein sequence ID" value="MDT0575224.1"/>
    <property type="molecule type" value="Genomic_DNA"/>
</dbReference>
<keyword evidence="3" id="KW-0503">Monooxygenase</keyword>
<dbReference type="PIRSF" id="PIRSF016578">
    <property type="entry name" value="HsaA"/>
    <property type="match status" value="1"/>
</dbReference>
<organism evidence="3 4">
    <name type="scientific">Croceicoccus esteveae</name>
    <dbReference type="NCBI Taxonomy" id="3075597"/>
    <lineage>
        <taxon>Bacteria</taxon>
        <taxon>Pseudomonadati</taxon>
        <taxon>Pseudomonadota</taxon>
        <taxon>Alphaproteobacteria</taxon>
        <taxon>Sphingomonadales</taxon>
        <taxon>Erythrobacteraceae</taxon>
        <taxon>Croceicoccus</taxon>
    </lineage>
</organism>
<dbReference type="InterPro" id="IPR036250">
    <property type="entry name" value="AcylCo_DH-like_C"/>
</dbReference>
<dbReference type="SUPFAM" id="SSF47203">
    <property type="entry name" value="Acyl-CoA dehydrogenase C-terminal domain-like"/>
    <property type="match status" value="1"/>
</dbReference>
<dbReference type="RefSeq" id="WP_311339804.1">
    <property type="nucleotide sequence ID" value="NZ_JAVRHS010000002.1"/>
</dbReference>
<comment type="caution">
    <text evidence="3">The sequence shown here is derived from an EMBL/GenBank/DDBJ whole genome shotgun (WGS) entry which is preliminary data.</text>
</comment>
<dbReference type="Gene3D" id="1.20.140.10">
    <property type="entry name" value="Butyryl-CoA Dehydrogenase, subunit A, domain 3"/>
    <property type="match status" value="1"/>
</dbReference>
<reference evidence="3 4" key="1">
    <citation type="submission" date="2023-09" db="EMBL/GenBank/DDBJ databases">
        <authorList>
            <person name="Rey-Velasco X."/>
        </authorList>
    </citation>
    <scope>NUCLEOTIDE SEQUENCE [LARGE SCALE GENOMIC DNA]</scope>
    <source>
        <strain evidence="3 4">F390</strain>
    </source>
</reference>
<protein>
    <submittedName>
        <fullName evidence="3">Flavin-dependent monooxygenase</fullName>
    </submittedName>
</protein>
<dbReference type="Pfam" id="PF08028">
    <property type="entry name" value="Acyl-CoA_dh_2"/>
    <property type="match status" value="1"/>
</dbReference>
<keyword evidence="4" id="KW-1185">Reference proteome</keyword>
<evidence type="ECO:0000256" key="1">
    <source>
        <dbReference type="ARBA" id="ARBA00023002"/>
    </source>
</evidence>
<evidence type="ECO:0000313" key="4">
    <source>
        <dbReference type="Proteomes" id="UP001259803"/>
    </source>
</evidence>
<gene>
    <name evidence="3" type="ORF">RM533_03375</name>
</gene>
<dbReference type="PANTHER" id="PTHR48083">
    <property type="entry name" value="MEDIUM-CHAIN SPECIFIC ACYL-COA DEHYDROGENASE, MITOCHONDRIAL-RELATED"/>
    <property type="match status" value="1"/>
</dbReference>
<evidence type="ECO:0000259" key="2">
    <source>
        <dbReference type="Pfam" id="PF08028"/>
    </source>
</evidence>